<dbReference type="AlphaFoldDB" id="A0AAN8RVX0"/>
<feature type="region of interest" description="Disordered" evidence="2">
    <location>
        <begin position="184"/>
        <end position="260"/>
    </location>
</feature>
<dbReference type="InterPro" id="IPR052255">
    <property type="entry name" value="RNA_pol_II_subunit5-mediator"/>
</dbReference>
<dbReference type="Proteomes" id="UP001307849">
    <property type="component" value="Unassembled WGS sequence"/>
</dbReference>
<dbReference type="Pfam" id="PF13758">
    <property type="entry name" value="Prefoldin_3"/>
    <property type="match status" value="1"/>
</dbReference>
<comment type="caution">
    <text evidence="4">The sequence shown here is derived from an EMBL/GenBank/DDBJ whole genome shotgun (WGS) entry which is preliminary data.</text>
</comment>
<feature type="compositionally biased region" description="Basic residues" evidence="2">
    <location>
        <begin position="236"/>
        <end position="246"/>
    </location>
</feature>
<keyword evidence="5" id="KW-1185">Reference proteome</keyword>
<feature type="compositionally biased region" description="Low complexity" evidence="2">
    <location>
        <begin position="206"/>
        <end position="235"/>
    </location>
</feature>
<dbReference type="InterPro" id="IPR039553">
    <property type="entry name" value="Prefoldin-like"/>
</dbReference>
<dbReference type="SUPFAM" id="SSF46579">
    <property type="entry name" value="Prefoldin"/>
    <property type="match status" value="1"/>
</dbReference>
<accession>A0AAN8RVX0</accession>
<dbReference type="PANTHER" id="PTHR15111">
    <property type="entry name" value="RNA POLYMERASE II SUBUNIT 5-MEDIATING PROTEIN NNX3"/>
    <property type="match status" value="1"/>
</dbReference>
<feature type="region of interest" description="Disordered" evidence="2">
    <location>
        <begin position="559"/>
        <end position="649"/>
    </location>
</feature>
<evidence type="ECO:0000259" key="3">
    <source>
        <dbReference type="Pfam" id="PF12927"/>
    </source>
</evidence>
<dbReference type="GO" id="GO:0003714">
    <property type="term" value="F:transcription corepressor activity"/>
    <property type="evidence" value="ECO:0007669"/>
    <property type="project" value="TreeGrafter"/>
</dbReference>
<feature type="compositionally biased region" description="Basic and acidic residues" evidence="2">
    <location>
        <begin position="459"/>
        <end position="473"/>
    </location>
</feature>
<dbReference type="PANTHER" id="PTHR15111:SF0">
    <property type="entry name" value="UNCONVENTIONAL PREFOLDIN RPB5 INTERACTOR 1"/>
    <property type="match status" value="1"/>
</dbReference>
<dbReference type="EMBL" id="JAVHJM010000008">
    <property type="protein sequence ID" value="KAK6508560.1"/>
    <property type="molecule type" value="Genomic_DNA"/>
</dbReference>
<proteinExistence type="predicted"/>
<dbReference type="GO" id="GO:0003682">
    <property type="term" value="F:chromatin binding"/>
    <property type="evidence" value="ECO:0007669"/>
    <property type="project" value="TreeGrafter"/>
</dbReference>
<evidence type="ECO:0000256" key="2">
    <source>
        <dbReference type="SAM" id="MobiDB-lite"/>
    </source>
</evidence>
<feature type="compositionally biased region" description="Acidic residues" evidence="2">
    <location>
        <begin position="376"/>
        <end position="409"/>
    </location>
</feature>
<sequence length="745" mass="83215">MDTIEVTEKQRQQLEASVTKLRKALKHWQIQSAEYEGLKEELLSLPKTAGRDKILAIADDFGGDVVTKAEITSFLGDKEGIKRGPEQVAEAVRHRIDYIQENIDKIEKQLEIGEATLDNVRVIRNSGQLMNEEGLPVMDIREDLDEKGVVIKSDVNLAAGGSAKPFNVTAAIESFQPLVDTLSKKQKEKEKEKEKEPTKPQERSKTASSSAPKSKTSKPPTSENKAPSQDQIQQKPKPKVQPKTPKRIQSTEKEYSAQTGMVLTEKRVKAKLVPDLKEEAPQPAARDEVSVREIISAVPGPASYLNTPEQDKSGAPQKEGIARIRVLDDSDDDLDEDSEDPFNSLPTVEESEDDAQMREEMIKYNMREMNNIVAEIELEEGDEEDDDDDYDDEEDEEDDDEEDEDEDEDQWGRSKGRLVSNKVRREMMKLQKKIEARDKAAQVAAEVEADSKALASNTERNKEIIPLAEEPKKEKKKSSEKKGVRFAEELDIAPVPTPITKPPSNASELIGNEFDDEDIDPSILDMIFGPGTADQEARYFQNTTEQPKKKLPSLFRAARQIQKAKEQSAIEKAPPAISGVVEKAPPPPPPGSYEIIEREPSTTAPIAPKPSGKMPTRKSTPSKSAAKPNKKEPTPEPSTVLDPLGAELSDEDRPIMAASVIERAPTWEAPSTVERAPPTAPDELDPDFHHREVTNAYYSMRNKLIQRQGGYVETEEEKMEVPIDENLERKKVSRFKAGRVKNQLL</sequence>
<reference evidence="4 5" key="1">
    <citation type="submission" date="2019-10" db="EMBL/GenBank/DDBJ databases">
        <authorList>
            <person name="Palmer J.M."/>
        </authorList>
    </citation>
    <scope>NUCLEOTIDE SEQUENCE [LARGE SCALE GENOMIC DNA]</scope>
    <source>
        <strain evidence="4 5">TWF506</strain>
    </source>
</reference>
<feature type="compositionally biased region" description="Basic and acidic residues" evidence="2">
    <location>
        <begin position="184"/>
        <end position="205"/>
    </location>
</feature>
<evidence type="ECO:0000313" key="5">
    <source>
        <dbReference type="Proteomes" id="UP001307849"/>
    </source>
</evidence>
<protein>
    <recommendedName>
        <fullName evidence="3">DUF3835 domain-containing protein</fullName>
    </recommendedName>
</protein>
<dbReference type="Pfam" id="PF12927">
    <property type="entry name" value="DUF3835"/>
    <property type="match status" value="1"/>
</dbReference>
<organism evidence="4 5">
    <name type="scientific">Arthrobotrys conoides</name>
    <dbReference type="NCBI Taxonomy" id="74498"/>
    <lineage>
        <taxon>Eukaryota</taxon>
        <taxon>Fungi</taxon>
        <taxon>Dikarya</taxon>
        <taxon>Ascomycota</taxon>
        <taxon>Pezizomycotina</taxon>
        <taxon>Orbiliomycetes</taxon>
        <taxon>Orbiliales</taxon>
        <taxon>Orbiliaceae</taxon>
        <taxon>Arthrobotrys</taxon>
    </lineage>
</organism>
<feature type="compositionally biased region" description="Basic and acidic residues" evidence="2">
    <location>
        <begin position="355"/>
        <end position="366"/>
    </location>
</feature>
<name>A0AAN8RVX0_9PEZI</name>
<dbReference type="GO" id="GO:0000122">
    <property type="term" value="P:negative regulation of transcription by RNA polymerase II"/>
    <property type="evidence" value="ECO:0007669"/>
    <property type="project" value="TreeGrafter"/>
</dbReference>
<gene>
    <name evidence="4" type="ORF">TWF506_010645</name>
</gene>
<feature type="coiled-coil region" evidence="1">
    <location>
        <begin position="4"/>
        <end position="31"/>
    </location>
</feature>
<feature type="region of interest" description="Disordered" evidence="2">
    <location>
        <begin position="299"/>
        <end position="418"/>
    </location>
</feature>
<feature type="compositionally biased region" description="Acidic residues" evidence="2">
    <location>
        <begin position="329"/>
        <end position="340"/>
    </location>
</feature>
<keyword evidence="1" id="KW-0175">Coiled coil</keyword>
<evidence type="ECO:0000313" key="4">
    <source>
        <dbReference type="EMBL" id="KAK6508560.1"/>
    </source>
</evidence>
<evidence type="ECO:0000256" key="1">
    <source>
        <dbReference type="SAM" id="Coils"/>
    </source>
</evidence>
<dbReference type="GO" id="GO:0019212">
    <property type="term" value="F:phosphatase inhibitor activity"/>
    <property type="evidence" value="ECO:0007669"/>
    <property type="project" value="TreeGrafter"/>
</dbReference>
<feature type="region of interest" description="Disordered" evidence="2">
    <location>
        <begin position="449"/>
        <end position="522"/>
    </location>
</feature>
<feature type="domain" description="DUF3835" evidence="3">
    <location>
        <begin position="656"/>
        <end position="740"/>
    </location>
</feature>
<dbReference type="InterPro" id="IPR024325">
    <property type="entry name" value="DUF3835"/>
</dbReference>
<feature type="region of interest" description="Disordered" evidence="2">
    <location>
        <begin position="662"/>
        <end position="687"/>
    </location>
</feature>